<proteinExistence type="predicted"/>
<name>A0ABS3ZQK4_9BRAD</name>
<keyword evidence="2" id="KW-1185">Reference proteome</keyword>
<dbReference type="EMBL" id="JAGIKT010000007">
    <property type="protein sequence ID" value="MBP0110439.1"/>
    <property type="molecule type" value="Genomic_DNA"/>
</dbReference>
<protein>
    <submittedName>
        <fullName evidence="1">Uncharacterized protein</fullName>
    </submittedName>
</protein>
<evidence type="ECO:0000313" key="1">
    <source>
        <dbReference type="EMBL" id="MBP0110439.1"/>
    </source>
</evidence>
<dbReference type="RefSeq" id="WP_209294473.1">
    <property type="nucleotide sequence ID" value="NZ_JAGIKT010000007.1"/>
</dbReference>
<gene>
    <name evidence="1" type="ORF">JWS04_04915</name>
</gene>
<accession>A0ABS3ZQK4</accession>
<dbReference type="Proteomes" id="UP000669317">
    <property type="component" value="Unassembled WGS sequence"/>
</dbReference>
<evidence type="ECO:0000313" key="2">
    <source>
        <dbReference type="Proteomes" id="UP000669317"/>
    </source>
</evidence>
<sequence length="69" mass="7978">MLDEVLACIRAHRSNIQRYRRLLRSNLSDVERQFIENRLIEEQTALESLSAETFPLAFSLRKGADMPAS</sequence>
<comment type="caution">
    <text evidence="1">The sequence shown here is derived from an EMBL/GenBank/DDBJ whole genome shotgun (WGS) entry which is preliminary data.</text>
</comment>
<reference evidence="1 2" key="1">
    <citation type="submission" date="2021-03" db="EMBL/GenBank/DDBJ databases">
        <title>Genome Sequence of Bradyrhizobium vignae strain ISRA400.</title>
        <authorList>
            <person name="Tisa L.S."/>
            <person name="Svistoonoff S."/>
            <person name="Hocher V."/>
            <person name="Fall S."/>
            <person name="Zaiya A."/>
            <person name="Naing D."/>
            <person name="Niang N."/>
            <person name="Diouf A."/>
            <person name="Dasylva M.C."/>
            <person name="Toure O."/>
            <person name="Gueye M."/>
            <person name="Gully D."/>
            <person name="Tisseyre P."/>
            <person name="Simpson S."/>
            <person name="Morris K."/>
            <person name="Thomas W.K."/>
        </authorList>
    </citation>
    <scope>NUCLEOTIDE SEQUENCE [LARGE SCALE GENOMIC DNA]</scope>
    <source>
        <strain evidence="1 2">ISRA400</strain>
    </source>
</reference>
<organism evidence="1 2">
    <name type="scientific">Bradyrhizobium vignae</name>
    <dbReference type="NCBI Taxonomy" id="1549949"/>
    <lineage>
        <taxon>Bacteria</taxon>
        <taxon>Pseudomonadati</taxon>
        <taxon>Pseudomonadota</taxon>
        <taxon>Alphaproteobacteria</taxon>
        <taxon>Hyphomicrobiales</taxon>
        <taxon>Nitrobacteraceae</taxon>
        <taxon>Bradyrhizobium</taxon>
    </lineage>
</organism>